<feature type="region of interest" description="Disordered" evidence="1">
    <location>
        <begin position="66"/>
        <end position="100"/>
    </location>
</feature>
<dbReference type="AlphaFoldDB" id="A0A0E3BQ59"/>
<accession>A0A0E3BQ59</accession>
<dbReference type="RefSeq" id="WP_034377746.1">
    <property type="nucleotide sequence ID" value="NZ_AWTN01000024.1"/>
</dbReference>
<feature type="compositionally biased region" description="Polar residues" evidence="1">
    <location>
        <begin position="75"/>
        <end position="92"/>
    </location>
</feature>
<organism evidence="2 3">
    <name type="scientific">Comamonas thiooxydans</name>
    <dbReference type="NCBI Taxonomy" id="363952"/>
    <lineage>
        <taxon>Bacteria</taxon>
        <taxon>Pseudomonadati</taxon>
        <taxon>Pseudomonadota</taxon>
        <taxon>Betaproteobacteria</taxon>
        <taxon>Burkholderiales</taxon>
        <taxon>Comamonadaceae</taxon>
        <taxon>Comamonas</taxon>
    </lineage>
</organism>
<evidence type="ECO:0000313" key="3">
    <source>
        <dbReference type="Proteomes" id="UP000029567"/>
    </source>
</evidence>
<accession>A0A0K6ICH7</accession>
<sequence>MARASLTSLNMTMVILVNRACSISARRAGGEHCSVRCGARGVRITDLPLLPRLDSCELARGMLKTIHPQPPAQTPSPGLSQARPQPCQSHFSRSARNHPGMKKASIAEAFFAHVGSAETAAGEAVIALPASLSRKIRRSS</sequence>
<evidence type="ECO:0000256" key="1">
    <source>
        <dbReference type="SAM" id="MobiDB-lite"/>
    </source>
</evidence>
<evidence type="ECO:0000313" key="2">
    <source>
        <dbReference type="EMBL" id="KGG97830.1"/>
    </source>
</evidence>
<name>A0A0E3BQ59_9BURK</name>
<dbReference type="Proteomes" id="UP000029567">
    <property type="component" value="Unassembled WGS sequence"/>
</dbReference>
<proteinExistence type="predicted"/>
<dbReference type="EMBL" id="AWTN01000024">
    <property type="protein sequence ID" value="KGG97830.1"/>
    <property type="molecule type" value="Genomic_DNA"/>
</dbReference>
<comment type="caution">
    <text evidence="2">The sequence shown here is derived from an EMBL/GenBank/DDBJ whole genome shotgun (WGS) entry which is preliminary data.</text>
</comment>
<protein>
    <submittedName>
        <fullName evidence="2">Uncharacterized protein</fullName>
    </submittedName>
</protein>
<gene>
    <name evidence="2" type="ORF">P245_04525</name>
</gene>
<reference evidence="2 3" key="1">
    <citation type="submission" date="2013-09" db="EMBL/GenBank/DDBJ databases">
        <title>High correlation between genotypes and phenotypes of environmental bacteria Comamonas testosteroni strains.</title>
        <authorList>
            <person name="Liu L."/>
            <person name="Zhu W."/>
            <person name="Xia X."/>
            <person name="Xu B."/>
            <person name="Luo M."/>
            <person name="Wang G."/>
        </authorList>
    </citation>
    <scope>NUCLEOTIDE SEQUENCE [LARGE SCALE GENOMIC DNA]</scope>
    <source>
        <strain evidence="2 3">JL14</strain>
    </source>
</reference>